<proteinExistence type="predicted"/>
<dbReference type="EMBL" id="BAAALG010000018">
    <property type="protein sequence ID" value="GAA1114752.1"/>
    <property type="molecule type" value="Genomic_DNA"/>
</dbReference>
<name>A0ABN1U374_9ACTN</name>
<dbReference type="RefSeq" id="WP_343996860.1">
    <property type="nucleotide sequence ID" value="NZ_BAAALG010000018.1"/>
</dbReference>
<evidence type="ECO:0000313" key="2">
    <source>
        <dbReference type="Proteomes" id="UP001501581"/>
    </source>
</evidence>
<dbReference type="Proteomes" id="UP001501581">
    <property type="component" value="Unassembled WGS sequence"/>
</dbReference>
<comment type="caution">
    <text evidence="1">The sequence shown here is derived from an EMBL/GenBank/DDBJ whole genome shotgun (WGS) entry which is preliminary data.</text>
</comment>
<protein>
    <submittedName>
        <fullName evidence="1">SRPBCC family protein</fullName>
    </submittedName>
</protein>
<dbReference type="InterPro" id="IPR023393">
    <property type="entry name" value="START-like_dom_sf"/>
</dbReference>
<dbReference type="Gene3D" id="3.30.530.20">
    <property type="match status" value="1"/>
</dbReference>
<gene>
    <name evidence="1" type="ORF">GCM10009668_41680</name>
</gene>
<reference evidence="1 2" key="1">
    <citation type="journal article" date="2019" name="Int. J. Syst. Evol. Microbiol.">
        <title>The Global Catalogue of Microorganisms (GCM) 10K type strain sequencing project: providing services to taxonomists for standard genome sequencing and annotation.</title>
        <authorList>
            <consortium name="The Broad Institute Genomics Platform"/>
            <consortium name="The Broad Institute Genome Sequencing Center for Infectious Disease"/>
            <person name="Wu L."/>
            <person name="Ma J."/>
        </authorList>
    </citation>
    <scope>NUCLEOTIDE SEQUENCE [LARGE SCALE GENOMIC DNA]</scope>
    <source>
        <strain evidence="1 2">JCM 13008</strain>
    </source>
</reference>
<dbReference type="InterPro" id="IPR019587">
    <property type="entry name" value="Polyketide_cyclase/dehydratase"/>
</dbReference>
<sequence length="153" mass="16901">MTDVAPIEASVTIAAPPSKVWGLVSDPRNYARWSPQTAKTFVRGGAVTAGATMFNINRRGLLVWPTQARIETVDHERQFAFKVKENWTVWSYHLEETADGGTQLTERREAPKGISDLSVRLTKAVFGGVPAFTNELQRGMEQTLAQIKAEAEA</sequence>
<dbReference type="SUPFAM" id="SSF55961">
    <property type="entry name" value="Bet v1-like"/>
    <property type="match status" value="1"/>
</dbReference>
<organism evidence="1 2">
    <name type="scientific">Nocardioides dubius</name>
    <dbReference type="NCBI Taxonomy" id="317019"/>
    <lineage>
        <taxon>Bacteria</taxon>
        <taxon>Bacillati</taxon>
        <taxon>Actinomycetota</taxon>
        <taxon>Actinomycetes</taxon>
        <taxon>Propionibacteriales</taxon>
        <taxon>Nocardioidaceae</taxon>
        <taxon>Nocardioides</taxon>
    </lineage>
</organism>
<dbReference type="CDD" id="cd07812">
    <property type="entry name" value="SRPBCC"/>
    <property type="match status" value="1"/>
</dbReference>
<dbReference type="Pfam" id="PF10604">
    <property type="entry name" value="Polyketide_cyc2"/>
    <property type="match status" value="1"/>
</dbReference>
<accession>A0ABN1U374</accession>
<keyword evidence="2" id="KW-1185">Reference proteome</keyword>
<evidence type="ECO:0000313" key="1">
    <source>
        <dbReference type="EMBL" id="GAA1114752.1"/>
    </source>
</evidence>